<dbReference type="GO" id="GO:0008168">
    <property type="term" value="F:methyltransferase activity"/>
    <property type="evidence" value="ECO:0007669"/>
    <property type="project" value="UniProtKB-KW"/>
</dbReference>
<keyword evidence="1" id="KW-0808">Transferase</keyword>
<name>A0A930BV63_9RHOO</name>
<gene>
    <name evidence="1" type="ORF">HXL68_15670</name>
</gene>
<sequence>MSRLAERRQRLDALLLACRSLWHAQPFRELRPAWCETWPALTDELLALPDATVVALNDDCEAALAYLARHLQELAE</sequence>
<accession>A0A930BV63</accession>
<evidence type="ECO:0000313" key="1">
    <source>
        <dbReference type="EMBL" id="MBF1166462.1"/>
    </source>
</evidence>
<reference evidence="1" key="1">
    <citation type="submission" date="2020-04" db="EMBL/GenBank/DDBJ databases">
        <title>Deep metagenomics examines the oral microbiome during advanced dental caries in children, revealing novel taxa and co-occurrences with host molecules.</title>
        <authorList>
            <person name="Baker J.L."/>
            <person name="Morton J.T."/>
            <person name="Dinis M."/>
            <person name="Alvarez R."/>
            <person name="Tran N.C."/>
            <person name="Knight R."/>
            <person name="Edlund A."/>
        </authorList>
    </citation>
    <scope>NUCLEOTIDE SEQUENCE</scope>
    <source>
        <strain evidence="1">JCVI_32_bin.24</strain>
    </source>
</reference>
<organism evidence="1 2">
    <name type="scientific">Dechloromonas agitata</name>
    <dbReference type="NCBI Taxonomy" id="73030"/>
    <lineage>
        <taxon>Bacteria</taxon>
        <taxon>Pseudomonadati</taxon>
        <taxon>Pseudomonadota</taxon>
        <taxon>Betaproteobacteria</taxon>
        <taxon>Rhodocyclales</taxon>
        <taxon>Azonexaceae</taxon>
        <taxon>Dechloromonas</taxon>
    </lineage>
</organism>
<protein>
    <submittedName>
        <fullName evidence="1">Methyltransferase</fullName>
    </submittedName>
</protein>
<comment type="caution">
    <text evidence="1">The sequence shown here is derived from an EMBL/GenBank/DDBJ whole genome shotgun (WGS) entry which is preliminary data.</text>
</comment>
<proteinExistence type="predicted"/>
<dbReference type="EMBL" id="JABZMI010000466">
    <property type="protein sequence ID" value="MBF1166462.1"/>
    <property type="molecule type" value="Genomic_DNA"/>
</dbReference>
<dbReference type="Proteomes" id="UP000718593">
    <property type="component" value="Unassembled WGS sequence"/>
</dbReference>
<dbReference type="GO" id="GO:0032259">
    <property type="term" value="P:methylation"/>
    <property type="evidence" value="ECO:0007669"/>
    <property type="project" value="UniProtKB-KW"/>
</dbReference>
<dbReference type="AlphaFoldDB" id="A0A930BV63"/>
<feature type="non-terminal residue" evidence="1">
    <location>
        <position position="76"/>
    </location>
</feature>
<evidence type="ECO:0000313" key="2">
    <source>
        <dbReference type="Proteomes" id="UP000718593"/>
    </source>
</evidence>
<keyword evidence="1" id="KW-0489">Methyltransferase</keyword>